<organism evidence="4 5">
    <name type="scientific">Chromatocurvus halotolerans</name>
    <dbReference type="NCBI Taxonomy" id="1132028"/>
    <lineage>
        <taxon>Bacteria</taxon>
        <taxon>Pseudomonadati</taxon>
        <taxon>Pseudomonadota</taxon>
        <taxon>Gammaproteobacteria</taxon>
        <taxon>Cellvibrionales</taxon>
        <taxon>Halieaceae</taxon>
        <taxon>Chromatocurvus</taxon>
    </lineage>
</organism>
<evidence type="ECO:0000256" key="2">
    <source>
        <dbReference type="SAM" id="SignalP"/>
    </source>
</evidence>
<accession>A0A4R2L032</accession>
<dbReference type="AlphaFoldDB" id="A0A4R2L032"/>
<dbReference type="EMBL" id="SLWX01000006">
    <property type="protein sequence ID" value="TCO75888.1"/>
    <property type="molecule type" value="Genomic_DNA"/>
</dbReference>
<keyword evidence="1 2" id="KW-0732">Signal</keyword>
<evidence type="ECO:0000256" key="1">
    <source>
        <dbReference type="ARBA" id="ARBA00022729"/>
    </source>
</evidence>
<evidence type="ECO:0000313" key="5">
    <source>
        <dbReference type="Proteomes" id="UP000294980"/>
    </source>
</evidence>
<gene>
    <name evidence="4" type="ORF">EV688_10678</name>
</gene>
<dbReference type="Pfam" id="PF13505">
    <property type="entry name" value="OMP_b-brl"/>
    <property type="match status" value="1"/>
</dbReference>
<dbReference type="InterPro" id="IPR011250">
    <property type="entry name" value="OMP/PagP_B-barrel"/>
</dbReference>
<feature type="signal peptide" evidence="2">
    <location>
        <begin position="1"/>
        <end position="25"/>
    </location>
</feature>
<name>A0A4R2L032_9GAMM</name>
<dbReference type="Gene3D" id="2.40.160.20">
    <property type="match status" value="1"/>
</dbReference>
<proteinExistence type="predicted"/>
<evidence type="ECO:0000313" key="4">
    <source>
        <dbReference type="EMBL" id="TCO75888.1"/>
    </source>
</evidence>
<keyword evidence="5" id="KW-1185">Reference proteome</keyword>
<sequence>MRSSVITMTLLVLPFVAPGLPSASAQDKPWSAALHVGVAEVSRRVTDSGPWWNDVDDDATALGVSLGYDVLPMLGVRVMYEEADNLRGVNTCPADAICPAVVIREEVGLRSWHAALLPRYEFAPDWTVFGTLGAQRWKLDRDDVLPDDSGTAFTYGAGVTWQFLPRLDVGLEYQSSQVDYDAVRLSLGYRF</sequence>
<protein>
    <submittedName>
        <fullName evidence="4">Opacity protein-like surface antigen</fullName>
    </submittedName>
</protein>
<evidence type="ECO:0000259" key="3">
    <source>
        <dbReference type="Pfam" id="PF13505"/>
    </source>
</evidence>
<dbReference type="RefSeq" id="WP_162883832.1">
    <property type="nucleotide sequence ID" value="NZ_QQSW01000005.1"/>
</dbReference>
<reference evidence="4 5" key="1">
    <citation type="submission" date="2019-03" db="EMBL/GenBank/DDBJ databases">
        <title>Genomic Encyclopedia of Type Strains, Phase IV (KMG-IV): sequencing the most valuable type-strain genomes for metagenomic binning, comparative biology and taxonomic classification.</title>
        <authorList>
            <person name="Goeker M."/>
        </authorList>
    </citation>
    <scope>NUCLEOTIDE SEQUENCE [LARGE SCALE GENOMIC DNA]</scope>
    <source>
        <strain evidence="4 5">DSM 23344</strain>
    </source>
</reference>
<feature type="chain" id="PRO_5020827600" evidence="2">
    <location>
        <begin position="26"/>
        <end position="191"/>
    </location>
</feature>
<dbReference type="InterPro" id="IPR027385">
    <property type="entry name" value="Beta-barrel_OMP"/>
</dbReference>
<feature type="domain" description="Outer membrane protein beta-barrel" evidence="3">
    <location>
        <begin position="11"/>
        <end position="191"/>
    </location>
</feature>
<dbReference type="Proteomes" id="UP000294980">
    <property type="component" value="Unassembled WGS sequence"/>
</dbReference>
<comment type="caution">
    <text evidence="4">The sequence shown here is derived from an EMBL/GenBank/DDBJ whole genome shotgun (WGS) entry which is preliminary data.</text>
</comment>
<dbReference type="SUPFAM" id="SSF56925">
    <property type="entry name" value="OMPA-like"/>
    <property type="match status" value="1"/>
</dbReference>